<dbReference type="InterPro" id="IPR010902">
    <property type="entry name" value="NUMOD4"/>
</dbReference>
<evidence type="ECO:0000313" key="3">
    <source>
        <dbReference type="Proteomes" id="UP001182355"/>
    </source>
</evidence>
<dbReference type="Pfam" id="PF07463">
    <property type="entry name" value="NUMOD4"/>
    <property type="match status" value="1"/>
</dbReference>
<keyword evidence="2" id="KW-0378">Hydrolase</keyword>
<organism evidence="2 3">
    <name type="scientific">Yersinia enterocolitica</name>
    <dbReference type="NCBI Taxonomy" id="630"/>
    <lineage>
        <taxon>Bacteria</taxon>
        <taxon>Pseudomonadati</taxon>
        <taxon>Pseudomonadota</taxon>
        <taxon>Gammaproteobacteria</taxon>
        <taxon>Enterobacterales</taxon>
        <taxon>Yersiniaceae</taxon>
        <taxon>Yersinia</taxon>
    </lineage>
</organism>
<dbReference type="GO" id="GO:0016788">
    <property type="term" value="F:hydrolase activity, acting on ester bonds"/>
    <property type="evidence" value="ECO:0007669"/>
    <property type="project" value="InterPro"/>
</dbReference>
<reference evidence="2" key="1">
    <citation type="submission" date="2023-02" db="EMBL/GenBank/DDBJ databases">
        <authorList>
            <person name="Ashton P.M."/>
            <person name="Dallman T."/>
            <person name="Nair S."/>
            <person name="De Pinna E."/>
            <person name="Peters T."/>
            <person name="Grant K."/>
        </authorList>
    </citation>
    <scope>NUCLEOTIDE SEQUENCE</scope>
    <source>
        <strain evidence="2">01103883</strain>
    </source>
</reference>
<dbReference type="EMBL" id="ABNAVX010000045">
    <property type="protein sequence ID" value="ELI8104528.1"/>
    <property type="molecule type" value="Genomic_DNA"/>
</dbReference>
<dbReference type="Gene3D" id="3.90.75.20">
    <property type="match status" value="1"/>
</dbReference>
<evidence type="ECO:0000259" key="1">
    <source>
        <dbReference type="SMART" id="SM00507"/>
    </source>
</evidence>
<gene>
    <name evidence="2" type="ORF">RSF11_004297</name>
</gene>
<dbReference type="Pfam" id="PF13392">
    <property type="entry name" value="HNH_3"/>
    <property type="match status" value="1"/>
</dbReference>
<dbReference type="InterPro" id="IPR044925">
    <property type="entry name" value="His-Me_finger_sf"/>
</dbReference>
<accession>A0AAD2Z7S5</accession>
<comment type="caution">
    <text evidence="2">The sequence shown here is derived from an EMBL/GenBank/DDBJ whole genome shotgun (WGS) entry which is preliminary data.</text>
</comment>
<keyword evidence="2" id="KW-0255">Endonuclease</keyword>
<dbReference type="SUPFAM" id="SSF54060">
    <property type="entry name" value="His-Me finger endonucleases"/>
    <property type="match status" value="1"/>
</dbReference>
<proteinExistence type="predicted"/>
<evidence type="ECO:0000313" key="2">
    <source>
        <dbReference type="EMBL" id="ELI8104528.1"/>
    </source>
</evidence>
<dbReference type="Proteomes" id="UP001182355">
    <property type="component" value="Unassembled WGS sequence"/>
</dbReference>
<dbReference type="AlphaFoldDB" id="A0AAD2Z7S5"/>
<dbReference type="SMART" id="SM00507">
    <property type="entry name" value="HNHc"/>
    <property type="match status" value="1"/>
</dbReference>
<name>A0AAD2Z7S5_YEREN</name>
<dbReference type="InterPro" id="IPR003615">
    <property type="entry name" value="HNH_nuc"/>
</dbReference>
<protein>
    <submittedName>
        <fullName evidence="2">NUMOD4 motif-containing HNH endonuclease</fullName>
    </submittedName>
</protein>
<dbReference type="RefSeq" id="WP_050322455.1">
    <property type="nucleotide sequence ID" value="NZ_CTRB01000036.1"/>
</dbReference>
<feature type="domain" description="HNH nuclease" evidence="1">
    <location>
        <begin position="58"/>
        <end position="106"/>
    </location>
</feature>
<dbReference type="GO" id="GO:0004519">
    <property type="term" value="F:endonuclease activity"/>
    <property type="evidence" value="ECO:0007669"/>
    <property type="project" value="UniProtKB-KW"/>
</dbReference>
<sequence>MISTQKNREEKWLPVHGYEEFYAVSSSGLIRRIGKSNCLTQHADSDGYLYVTLCVKGKPTKKFVHRLVAYAFVFGAGESLQVNHIDGVKSNNAYSNLEWVTAKENIRHAFSAGLNRAGAHLTSGKKHMWFQGEVIATCIKSGKETVMQGAKDMRANGFTDSLVYRCVNGKLKHHKKHTFRRADADI</sequence>
<keyword evidence="2" id="KW-0540">Nuclease</keyword>